<organism evidence="2 3">
    <name type="scientific">Mugilogobius chulae</name>
    <name type="common">yellowstripe goby</name>
    <dbReference type="NCBI Taxonomy" id="88201"/>
    <lineage>
        <taxon>Eukaryota</taxon>
        <taxon>Metazoa</taxon>
        <taxon>Chordata</taxon>
        <taxon>Craniata</taxon>
        <taxon>Vertebrata</taxon>
        <taxon>Euteleostomi</taxon>
        <taxon>Actinopterygii</taxon>
        <taxon>Neopterygii</taxon>
        <taxon>Teleostei</taxon>
        <taxon>Neoteleostei</taxon>
        <taxon>Acanthomorphata</taxon>
        <taxon>Gobiaria</taxon>
        <taxon>Gobiiformes</taxon>
        <taxon>Gobioidei</taxon>
        <taxon>Gobiidae</taxon>
        <taxon>Gobionellinae</taxon>
        <taxon>Mugilogobius</taxon>
    </lineage>
</organism>
<name>A0AAW0N4L8_9GOBI</name>
<comment type="caution">
    <text evidence="2">The sequence shown here is derived from an EMBL/GenBank/DDBJ whole genome shotgun (WGS) entry which is preliminary data.</text>
</comment>
<accession>A0AAW0N4L8</accession>
<dbReference type="AlphaFoldDB" id="A0AAW0N4L8"/>
<proteinExistence type="predicted"/>
<evidence type="ECO:0000313" key="3">
    <source>
        <dbReference type="Proteomes" id="UP001460270"/>
    </source>
</evidence>
<dbReference type="EMBL" id="JBBPFD010000018">
    <property type="protein sequence ID" value="KAK7889498.1"/>
    <property type="molecule type" value="Genomic_DNA"/>
</dbReference>
<evidence type="ECO:0000313" key="2">
    <source>
        <dbReference type="EMBL" id="KAK7889498.1"/>
    </source>
</evidence>
<reference evidence="3" key="1">
    <citation type="submission" date="2024-04" db="EMBL/GenBank/DDBJ databases">
        <title>Salinicola lusitanus LLJ914,a marine bacterium isolated from the Okinawa Trough.</title>
        <authorList>
            <person name="Li J."/>
        </authorList>
    </citation>
    <scope>NUCLEOTIDE SEQUENCE [LARGE SCALE GENOMIC DNA]</scope>
</reference>
<feature type="compositionally biased region" description="Polar residues" evidence="1">
    <location>
        <begin position="90"/>
        <end position="100"/>
    </location>
</feature>
<protein>
    <submittedName>
        <fullName evidence="2">Uncharacterized protein</fullName>
    </submittedName>
</protein>
<keyword evidence="3" id="KW-1185">Reference proteome</keyword>
<gene>
    <name evidence="2" type="ORF">WMY93_025058</name>
</gene>
<feature type="region of interest" description="Disordered" evidence="1">
    <location>
        <begin position="90"/>
        <end position="109"/>
    </location>
</feature>
<sequence>MSLCQLIQELRPAKEHLLLLSLDKRGTEVEQTQHHSLLLCTNISVCLLPRDAQLGPSQTTAHWDKDASINLHKRSREHVGYPCGKVQKTPLINQYKPQSSTDEEEEKKPERWALMVTADSSRIEIVSGAIPLKIVLIPRGDRTSSLT</sequence>
<evidence type="ECO:0000256" key="1">
    <source>
        <dbReference type="SAM" id="MobiDB-lite"/>
    </source>
</evidence>
<dbReference type="Proteomes" id="UP001460270">
    <property type="component" value="Unassembled WGS sequence"/>
</dbReference>